<dbReference type="Proteomes" id="UP000239203">
    <property type="component" value="Unassembled WGS sequence"/>
</dbReference>
<gene>
    <name evidence="1" type="ORF">CLV40_13363</name>
</gene>
<organism evidence="1 2">
    <name type="scientific">Actinokineospora auranticolor</name>
    <dbReference type="NCBI Taxonomy" id="155976"/>
    <lineage>
        <taxon>Bacteria</taxon>
        <taxon>Bacillati</taxon>
        <taxon>Actinomycetota</taxon>
        <taxon>Actinomycetes</taxon>
        <taxon>Pseudonocardiales</taxon>
        <taxon>Pseudonocardiaceae</taxon>
        <taxon>Actinokineospora</taxon>
    </lineage>
</organism>
<name>A0A2S6GCY4_9PSEU</name>
<comment type="caution">
    <text evidence="1">The sequence shown here is derived from an EMBL/GenBank/DDBJ whole genome shotgun (WGS) entry which is preliminary data.</text>
</comment>
<protein>
    <submittedName>
        <fullName evidence="1">Uncharacterized protein</fullName>
    </submittedName>
</protein>
<proteinExistence type="predicted"/>
<sequence length="231" mass="24764">MQFSQTGNFDGAQQADAAQWRGVLESAGVTAASFAASPLFTFTWVDPSNGQTWYVRVSQPEWNQLYAQTTTTTTTGVEAMDTSDDGVEPMDWDPARVTNTYALDDNCYYVTAAALLDTDVDSVITTTEMMQIAGGAPLAEIEALYRAAGLNAQSHTLLSFADVGATMAAYGDDQDKQFAIAFTRADGTGHAIVGRYSGSTGQLQFLDYQQGEGIDATADVSTGTLFYLFPQ</sequence>
<reference evidence="1 2" key="1">
    <citation type="submission" date="2018-02" db="EMBL/GenBank/DDBJ databases">
        <title>Genomic Encyclopedia of Archaeal and Bacterial Type Strains, Phase II (KMG-II): from individual species to whole genera.</title>
        <authorList>
            <person name="Goeker M."/>
        </authorList>
    </citation>
    <scope>NUCLEOTIDE SEQUENCE [LARGE SCALE GENOMIC DNA]</scope>
    <source>
        <strain evidence="1 2">YU 961-1</strain>
    </source>
</reference>
<dbReference type="AlphaFoldDB" id="A0A2S6GCY4"/>
<evidence type="ECO:0000313" key="1">
    <source>
        <dbReference type="EMBL" id="PPK62797.1"/>
    </source>
</evidence>
<keyword evidence="2" id="KW-1185">Reference proteome</keyword>
<dbReference type="OrthoDB" id="1373089at2"/>
<accession>A0A2S6GCY4</accession>
<dbReference type="RefSeq" id="WP_104483121.1">
    <property type="nucleotide sequence ID" value="NZ_CP154825.1"/>
</dbReference>
<evidence type="ECO:0000313" key="2">
    <source>
        <dbReference type="Proteomes" id="UP000239203"/>
    </source>
</evidence>
<dbReference type="EMBL" id="PTIX01000033">
    <property type="protein sequence ID" value="PPK62797.1"/>
    <property type="molecule type" value="Genomic_DNA"/>
</dbReference>